<feature type="compositionally biased region" description="Polar residues" evidence="1">
    <location>
        <begin position="349"/>
        <end position="360"/>
    </location>
</feature>
<proteinExistence type="predicted"/>
<protein>
    <submittedName>
        <fullName evidence="2">Uncharacterized protein</fullName>
    </submittedName>
</protein>
<feature type="region of interest" description="Disordered" evidence="1">
    <location>
        <begin position="465"/>
        <end position="515"/>
    </location>
</feature>
<dbReference type="Proteomes" id="UP001152607">
    <property type="component" value="Unassembled WGS sequence"/>
</dbReference>
<keyword evidence="3" id="KW-1185">Reference proteome</keyword>
<feature type="compositionally biased region" description="Acidic residues" evidence="1">
    <location>
        <begin position="470"/>
        <end position="479"/>
    </location>
</feature>
<accession>A0A9W4U860</accession>
<feature type="region of interest" description="Disordered" evidence="1">
    <location>
        <begin position="319"/>
        <end position="373"/>
    </location>
</feature>
<feature type="region of interest" description="Disordered" evidence="1">
    <location>
        <begin position="46"/>
        <end position="165"/>
    </location>
</feature>
<feature type="compositionally biased region" description="Basic and acidic residues" evidence="1">
    <location>
        <begin position="439"/>
        <end position="449"/>
    </location>
</feature>
<feature type="compositionally biased region" description="Basic and acidic residues" evidence="1">
    <location>
        <begin position="71"/>
        <end position="80"/>
    </location>
</feature>
<feature type="compositionally biased region" description="Polar residues" evidence="1">
    <location>
        <begin position="1"/>
        <end position="16"/>
    </location>
</feature>
<sequence length="515" mass="57584">MLPSTQMLTGSTSHANYKSDDSAISDKPLISSSFVFLHVDQKNISSTEEMQAGSRGRGNNDDLWHSMGSRRQGERREEQSAYHFTSSHHSPLRGTFAPVPMISTSTVDRPTPSSPESHRRRNKPASLRSLLSRRSSAEPGTADQLPLASPHSHHRSSSRDGKLIPEPLFSARSSSRSMPNSPLAVSTNHPDIARAKSASPAYPVQTQYEPPSLALPVTSFPQRATSMETYFDPNASRNTWPHSDPRPSTAMPQTYGAQPETEPFNDYNEFHLFAEAMSGLPDSFDAMSPNEAPRLQASLFARGNQNDMIPLPLMNSSAFESRRPSSNDFASLRHSRDRSTSRSEYRGYSQMSRPAHTSQEVIPIPSMDDEWDPQQRRREITGYSSVPNANDRWSSHQHSDSALSYSTAVPGIDSYEQPSSFDAASSSNYAFPPPSNSDFPRRASYDRPPTEPMPPHLAVVNMELERLGIEDEQNPDDELPNYQQSQAEMNERRRVEASARARELENRWNSSRGYR</sequence>
<gene>
    <name evidence="2" type="ORF">PDIGIT_LOCUS4116</name>
</gene>
<feature type="region of interest" description="Disordered" evidence="1">
    <location>
        <begin position="416"/>
        <end position="453"/>
    </location>
</feature>
<dbReference type="AlphaFoldDB" id="A0A9W4U860"/>
<evidence type="ECO:0000256" key="1">
    <source>
        <dbReference type="SAM" id="MobiDB-lite"/>
    </source>
</evidence>
<evidence type="ECO:0000313" key="3">
    <source>
        <dbReference type="Proteomes" id="UP001152607"/>
    </source>
</evidence>
<dbReference type="OrthoDB" id="3795041at2759"/>
<feature type="compositionally biased region" description="Polar residues" evidence="1">
    <location>
        <begin position="416"/>
        <end position="429"/>
    </location>
</feature>
<feature type="compositionally biased region" description="Basic and acidic residues" evidence="1">
    <location>
        <begin position="489"/>
        <end position="506"/>
    </location>
</feature>
<dbReference type="EMBL" id="CAOQHR010000002">
    <property type="protein sequence ID" value="CAI6329340.1"/>
    <property type="molecule type" value="Genomic_DNA"/>
</dbReference>
<feature type="region of interest" description="Disordered" evidence="1">
    <location>
        <begin position="1"/>
        <end position="22"/>
    </location>
</feature>
<name>A0A9W4U860_9PLEO</name>
<organism evidence="2 3">
    <name type="scientific">Periconia digitata</name>
    <dbReference type="NCBI Taxonomy" id="1303443"/>
    <lineage>
        <taxon>Eukaryota</taxon>
        <taxon>Fungi</taxon>
        <taxon>Dikarya</taxon>
        <taxon>Ascomycota</taxon>
        <taxon>Pezizomycotina</taxon>
        <taxon>Dothideomycetes</taxon>
        <taxon>Pleosporomycetidae</taxon>
        <taxon>Pleosporales</taxon>
        <taxon>Massarineae</taxon>
        <taxon>Periconiaceae</taxon>
        <taxon>Periconia</taxon>
    </lineage>
</organism>
<evidence type="ECO:0000313" key="2">
    <source>
        <dbReference type="EMBL" id="CAI6329340.1"/>
    </source>
</evidence>
<comment type="caution">
    <text evidence="2">The sequence shown here is derived from an EMBL/GenBank/DDBJ whole genome shotgun (WGS) entry which is preliminary data.</text>
</comment>
<reference evidence="2" key="1">
    <citation type="submission" date="2023-01" db="EMBL/GenBank/DDBJ databases">
        <authorList>
            <person name="Van Ghelder C."/>
            <person name="Rancurel C."/>
        </authorList>
    </citation>
    <scope>NUCLEOTIDE SEQUENCE</scope>
    <source>
        <strain evidence="2">CNCM I-4278</strain>
    </source>
</reference>
<feature type="region of interest" description="Disordered" evidence="1">
    <location>
        <begin position="231"/>
        <end position="256"/>
    </location>
</feature>